<dbReference type="AlphaFoldDB" id="W9QQW3"/>
<name>W9QQW3_9ROSA</name>
<evidence type="ECO:0000256" key="1">
    <source>
        <dbReference type="SAM" id="MobiDB-lite"/>
    </source>
</evidence>
<gene>
    <name evidence="2" type="ORF">L484_009103</name>
</gene>
<evidence type="ECO:0000313" key="2">
    <source>
        <dbReference type="EMBL" id="EXB51139.1"/>
    </source>
</evidence>
<accession>W9QQW3</accession>
<dbReference type="Proteomes" id="UP000030645">
    <property type="component" value="Unassembled WGS sequence"/>
</dbReference>
<proteinExistence type="predicted"/>
<evidence type="ECO:0000313" key="3">
    <source>
        <dbReference type="Proteomes" id="UP000030645"/>
    </source>
</evidence>
<reference evidence="3" key="1">
    <citation type="submission" date="2013-01" db="EMBL/GenBank/DDBJ databases">
        <title>Draft Genome Sequence of a Mulberry Tree, Morus notabilis C.K. Schneid.</title>
        <authorList>
            <person name="He N."/>
            <person name="Zhao S."/>
        </authorList>
    </citation>
    <scope>NUCLEOTIDE SEQUENCE</scope>
</reference>
<keyword evidence="3" id="KW-1185">Reference proteome</keyword>
<protein>
    <submittedName>
        <fullName evidence="2">Uncharacterized protein</fullName>
    </submittedName>
</protein>
<feature type="region of interest" description="Disordered" evidence="1">
    <location>
        <begin position="80"/>
        <end position="102"/>
    </location>
</feature>
<sequence length="102" mass="11533">MVVEICEGRIYSLSKLFGVHIARRSANSGDGDARRSTVPWLAVTQEIAAFRTNRDTSGARAIGGGDIYIYRREEVTEREGAERMTRGKQEKKKEENKLAFRI</sequence>
<dbReference type="EMBL" id="KE344032">
    <property type="protein sequence ID" value="EXB51139.1"/>
    <property type="molecule type" value="Genomic_DNA"/>
</dbReference>
<organism evidence="2 3">
    <name type="scientific">Morus notabilis</name>
    <dbReference type="NCBI Taxonomy" id="981085"/>
    <lineage>
        <taxon>Eukaryota</taxon>
        <taxon>Viridiplantae</taxon>
        <taxon>Streptophyta</taxon>
        <taxon>Embryophyta</taxon>
        <taxon>Tracheophyta</taxon>
        <taxon>Spermatophyta</taxon>
        <taxon>Magnoliopsida</taxon>
        <taxon>eudicotyledons</taxon>
        <taxon>Gunneridae</taxon>
        <taxon>Pentapetalae</taxon>
        <taxon>rosids</taxon>
        <taxon>fabids</taxon>
        <taxon>Rosales</taxon>
        <taxon>Moraceae</taxon>
        <taxon>Moreae</taxon>
        <taxon>Morus</taxon>
    </lineage>
</organism>